<proteinExistence type="predicted"/>
<feature type="region of interest" description="Disordered" evidence="1">
    <location>
        <begin position="451"/>
        <end position="472"/>
    </location>
</feature>
<dbReference type="PANTHER" id="PTHR16220">
    <property type="entry name" value="WD REPEAT PROTEIN 8-RELATED"/>
    <property type="match status" value="1"/>
</dbReference>
<dbReference type="SUPFAM" id="SSF50978">
    <property type="entry name" value="WD40 repeat-like"/>
    <property type="match status" value="1"/>
</dbReference>
<evidence type="ECO:0000313" key="2">
    <source>
        <dbReference type="EMBL" id="KAF2104587.1"/>
    </source>
</evidence>
<dbReference type="InterPro" id="IPR036322">
    <property type="entry name" value="WD40_repeat_dom_sf"/>
</dbReference>
<evidence type="ECO:0000256" key="1">
    <source>
        <dbReference type="SAM" id="MobiDB-lite"/>
    </source>
</evidence>
<name>A0A9P4IR48_9PEZI</name>
<organism evidence="2 3">
    <name type="scientific">Rhizodiscina lignyota</name>
    <dbReference type="NCBI Taxonomy" id="1504668"/>
    <lineage>
        <taxon>Eukaryota</taxon>
        <taxon>Fungi</taxon>
        <taxon>Dikarya</taxon>
        <taxon>Ascomycota</taxon>
        <taxon>Pezizomycotina</taxon>
        <taxon>Dothideomycetes</taxon>
        <taxon>Pleosporomycetidae</taxon>
        <taxon>Aulographales</taxon>
        <taxon>Rhizodiscinaceae</taxon>
        <taxon>Rhizodiscina</taxon>
    </lineage>
</organism>
<keyword evidence="3" id="KW-1185">Reference proteome</keyword>
<dbReference type="GO" id="GO:1990810">
    <property type="term" value="P:microtubule anchoring at mitotic spindle pole body"/>
    <property type="evidence" value="ECO:0007669"/>
    <property type="project" value="TreeGrafter"/>
</dbReference>
<dbReference type="OrthoDB" id="308690at2759"/>
<reference evidence="2" key="1">
    <citation type="journal article" date="2020" name="Stud. Mycol.">
        <title>101 Dothideomycetes genomes: a test case for predicting lifestyles and emergence of pathogens.</title>
        <authorList>
            <person name="Haridas S."/>
            <person name="Albert R."/>
            <person name="Binder M."/>
            <person name="Bloem J."/>
            <person name="Labutti K."/>
            <person name="Salamov A."/>
            <person name="Andreopoulos B."/>
            <person name="Baker S."/>
            <person name="Barry K."/>
            <person name="Bills G."/>
            <person name="Bluhm B."/>
            <person name="Cannon C."/>
            <person name="Castanera R."/>
            <person name="Culley D."/>
            <person name="Daum C."/>
            <person name="Ezra D."/>
            <person name="Gonzalez J."/>
            <person name="Henrissat B."/>
            <person name="Kuo A."/>
            <person name="Liang C."/>
            <person name="Lipzen A."/>
            <person name="Lutzoni F."/>
            <person name="Magnuson J."/>
            <person name="Mondo S."/>
            <person name="Nolan M."/>
            <person name="Ohm R."/>
            <person name="Pangilinan J."/>
            <person name="Park H.-J."/>
            <person name="Ramirez L."/>
            <person name="Alfaro M."/>
            <person name="Sun H."/>
            <person name="Tritt A."/>
            <person name="Yoshinaga Y."/>
            <person name="Zwiers L.-H."/>
            <person name="Turgeon B."/>
            <person name="Goodwin S."/>
            <person name="Spatafora J."/>
            <person name="Crous P."/>
            <person name="Grigoriev I."/>
        </authorList>
    </citation>
    <scope>NUCLEOTIDE SEQUENCE</scope>
    <source>
        <strain evidence="2">CBS 133067</strain>
    </source>
</reference>
<dbReference type="EMBL" id="ML978121">
    <property type="protein sequence ID" value="KAF2104587.1"/>
    <property type="molecule type" value="Genomic_DNA"/>
</dbReference>
<protein>
    <submittedName>
        <fullName evidence="2">WD40 repeat-like protein</fullName>
    </submittedName>
</protein>
<dbReference type="GO" id="GO:0005815">
    <property type="term" value="C:microtubule organizing center"/>
    <property type="evidence" value="ECO:0007669"/>
    <property type="project" value="TreeGrafter"/>
</dbReference>
<accession>A0A9P4IR48</accession>
<dbReference type="Gene3D" id="2.130.10.10">
    <property type="entry name" value="YVTN repeat-like/Quinoprotein amine dehydrogenase"/>
    <property type="match status" value="3"/>
</dbReference>
<gene>
    <name evidence="2" type="ORF">NA57DRAFT_51405</name>
</gene>
<dbReference type="AlphaFoldDB" id="A0A9P4IR48"/>
<dbReference type="PANTHER" id="PTHR16220:SF0">
    <property type="entry name" value="WD REPEAT-CONTAINING PROTEIN WRAP73"/>
    <property type="match status" value="1"/>
</dbReference>
<dbReference type="InterPro" id="IPR052778">
    <property type="entry name" value="Centrosome-WD_assoc"/>
</dbReference>
<feature type="compositionally biased region" description="Acidic residues" evidence="1">
    <location>
        <begin position="459"/>
        <end position="469"/>
    </location>
</feature>
<comment type="caution">
    <text evidence="2">The sequence shown here is derived from an EMBL/GenBank/DDBJ whole genome shotgun (WGS) entry which is preliminary data.</text>
</comment>
<dbReference type="GO" id="GO:1990811">
    <property type="term" value="C:MWP complex"/>
    <property type="evidence" value="ECO:0007669"/>
    <property type="project" value="TreeGrafter"/>
</dbReference>
<dbReference type="InterPro" id="IPR015943">
    <property type="entry name" value="WD40/YVTN_repeat-like_dom_sf"/>
</dbReference>
<dbReference type="Proteomes" id="UP000799772">
    <property type="component" value="Unassembled WGS sequence"/>
</dbReference>
<evidence type="ECO:0000313" key="3">
    <source>
        <dbReference type="Proteomes" id="UP000799772"/>
    </source>
</evidence>
<sequence>METSAVFKTSHPPLPSPDGLHVASITSKRLHIRSTTSLDVFRSIALPTDEDTKIAALRWSRTTQSQPWSYRILVADGDNVRVWDLRDPKWTATINNGSGGMGKVISADFGATMDELLVISDFCSKVVVWSLVSGRSVEIKDPKYSSNRAYSLRSAGEGSPSIMALLARPGSQDVLTLHAPRSYKVLKSIPLTTHDAQAMKWSPNGRWLAVWDSPSVGFRVSIHTADGNLYRVYVGEGGERQELGLGARSLEWSPRCDYLAVGGHDRRIIMLSARTFSAAVFLEHTTSIQIPDSQVWQEDASTSSKRTYAVVPQPVSLPFLPAKSVDSTNKFGISILAFNVDGSLLATKDESAPTAVWIWDLTTLTSRTILLQHSPIKKITWHPTRSDLLLIQCQHDDPVIYLWSAAMDAPMALSVPFERPFTKIEVNWLPTSHDRKPGLIASNNSSLVFLWPDGRDPPPEEGDSDDTPESDQSFDSVIEMLAGRTPLPDHTDATMYDETTNVTEEYTTAAFEDTFRGKRPPRVI</sequence>